<keyword evidence="5" id="KW-1185">Reference proteome</keyword>
<dbReference type="Proteomes" id="UP000252172">
    <property type="component" value="Unassembled WGS sequence"/>
</dbReference>
<name>A0A368N3D3_9FLAO</name>
<reference evidence="4 5" key="1">
    <citation type="submission" date="2018-07" db="EMBL/GenBank/DDBJ databases">
        <title>Chryseobacterium lacus sp. nov., isolated from lake water.</title>
        <authorList>
            <person name="Li C.-M."/>
        </authorList>
    </citation>
    <scope>NUCLEOTIDE SEQUENCE [LARGE SCALE GENOMIC DNA]</scope>
    <source>
        <strain evidence="4 5">YLOS41</strain>
    </source>
</reference>
<dbReference type="NCBIfam" id="TIGR04183">
    <property type="entry name" value="Por_Secre_tail"/>
    <property type="match status" value="1"/>
</dbReference>
<evidence type="ECO:0000313" key="5">
    <source>
        <dbReference type="Proteomes" id="UP000252172"/>
    </source>
</evidence>
<evidence type="ECO:0000256" key="1">
    <source>
        <dbReference type="ARBA" id="ARBA00022729"/>
    </source>
</evidence>
<dbReference type="InterPro" id="IPR026444">
    <property type="entry name" value="Secre_tail"/>
</dbReference>
<evidence type="ECO:0000313" key="4">
    <source>
        <dbReference type="EMBL" id="RCU44124.1"/>
    </source>
</evidence>
<keyword evidence="1 2" id="KW-0732">Signal</keyword>
<evidence type="ECO:0000256" key="2">
    <source>
        <dbReference type="SAM" id="SignalP"/>
    </source>
</evidence>
<feature type="chain" id="PRO_5016793385" evidence="2">
    <location>
        <begin position="22"/>
        <end position="987"/>
    </location>
</feature>
<evidence type="ECO:0000259" key="3">
    <source>
        <dbReference type="Pfam" id="PF18962"/>
    </source>
</evidence>
<dbReference type="Pfam" id="PF18962">
    <property type="entry name" value="Por_Secre_tail"/>
    <property type="match status" value="1"/>
</dbReference>
<feature type="domain" description="Secretion system C-terminal sorting" evidence="3">
    <location>
        <begin position="915"/>
        <end position="985"/>
    </location>
</feature>
<accession>A0A368N3D3</accession>
<comment type="caution">
    <text evidence="4">The sequence shown here is derived from an EMBL/GenBank/DDBJ whole genome shotgun (WGS) entry which is preliminary data.</text>
</comment>
<protein>
    <submittedName>
        <fullName evidence="4">T9SS C-terminal target domain-containing protein</fullName>
    </submittedName>
</protein>
<dbReference type="EMBL" id="QPIE01000002">
    <property type="protein sequence ID" value="RCU44124.1"/>
    <property type="molecule type" value="Genomic_DNA"/>
</dbReference>
<proteinExistence type="predicted"/>
<sequence length="987" mass="110545">MKKIYLAFIFNLLLSPIFAQSINSTMLETNFGGDSEPDHLTRVGNKIFFSANVYNDRELYVKDNLNTKPRLVKDINSNNSSIDSGCFFKELNGVLLFTADSNLIGSGNYYQQLWRSDGTESGTYLLKIINPNYHTSISNSIILGSKMFFTSYVNNSNDLWVTDGTEVGTKIVKKINPNGNSNVLHPFIFNNEIYFLASDGITGTELWKTDGTEIGTTQVLDFYVGSNSGLNLKPIVYNNKIYFIGKQNNILQGLWSFDGTQTQLIKNFSNIYHFDAVNVQNKIMFCINTSSGLQLWTSDGTPANTITLFTNPPYSSVAGYNPLRVFNNKLYFEASDSSFNQSYWTSEGTAATTVNLSSYIPLLSNTTIVAESSENSYLFFRKNNNYNEHYISDGTTAGTKLVSDINLTSNYTGYSLNAFEYNNTLVLNGENIKNGIELFNYNFSTNTSTLLDDLNHRGSSDIDASISLNNNLIYFGNGFKEGMEVFKSDGTLSNTKIIKDMNVGGYSTVYGGDDNYFFKNGNKAFFRCNVGSGFEPCVTDGTEAGTYLIKDLSPYNQGSLNVNPFYMALNNNITLFGADDGSTGTTGASRLWRTDGTVVGTYKIHDVQVVNVGTNGDFDYANFNGKVYFTGYDSNNIYSIWETDGTNVGTQIFKTYYNSVGQNEIPRIINVVNNKLIIVVNDKTANGQYFQDYWSTDGSASSSVKFARYRKNAEYGSGINTSNTIVFNNKLYFYTWIFDGTYPTDAYKLYMTDGTVSGTNLFSNLVSNCCGMDIKFTLCGNNIYILRGKLYVTDGINQPVALDNATHNFKDFNCVNNNLFFLNSQYQDYKIWTSNGTVLGTYPFTLYANGHLIGNEESIYKLVSTEDKLFYLANFYNTDVLKESGAEIFIVDINNLGLANEEVIQSHDTGSSFVVFPNPVNEEFNVQSKKGEKIKELNVYDTSGKLVLRRFFDDYQVKLNLNNMLQGVYFVTIKSESQIFTKKIIKK</sequence>
<organism evidence="4 5">
    <name type="scientific">Chryseobacterium lacus</name>
    <dbReference type="NCBI Taxonomy" id="2058346"/>
    <lineage>
        <taxon>Bacteria</taxon>
        <taxon>Pseudomonadati</taxon>
        <taxon>Bacteroidota</taxon>
        <taxon>Flavobacteriia</taxon>
        <taxon>Flavobacteriales</taxon>
        <taxon>Weeksellaceae</taxon>
        <taxon>Chryseobacterium group</taxon>
        <taxon>Chryseobacterium</taxon>
    </lineage>
</organism>
<feature type="signal peptide" evidence="2">
    <location>
        <begin position="1"/>
        <end position="21"/>
    </location>
</feature>
<dbReference type="OrthoDB" id="1489153at2"/>
<dbReference type="SUPFAM" id="SSF69304">
    <property type="entry name" value="Tricorn protease N-terminal domain"/>
    <property type="match status" value="1"/>
</dbReference>
<dbReference type="RefSeq" id="WP_114303102.1">
    <property type="nucleotide sequence ID" value="NZ_QPIE01000002.1"/>
</dbReference>
<gene>
    <name evidence="4" type="ORF">DQ356_03680</name>
</gene>
<dbReference type="AlphaFoldDB" id="A0A368N3D3"/>